<keyword evidence="2 6" id="KW-0698">rRNA processing</keyword>
<evidence type="ECO:0000256" key="4">
    <source>
        <dbReference type="ARBA" id="ARBA00022679"/>
    </source>
</evidence>
<organism evidence="7 8">
    <name type="scientific">Candidatus Gallilactobacillus intestinavium</name>
    <dbReference type="NCBI Taxonomy" id="2840838"/>
    <lineage>
        <taxon>Bacteria</taxon>
        <taxon>Bacillati</taxon>
        <taxon>Bacillota</taxon>
        <taxon>Bacilli</taxon>
        <taxon>Lactobacillales</taxon>
        <taxon>Lactobacillaceae</taxon>
        <taxon>Lactobacillaceae incertae sedis</taxon>
        <taxon>Candidatus Gallilactobacillus</taxon>
    </lineage>
</organism>
<reference evidence="7" key="2">
    <citation type="journal article" date="2021" name="PeerJ">
        <title>Extensive microbial diversity within the chicken gut microbiome revealed by metagenomics and culture.</title>
        <authorList>
            <person name="Gilroy R."/>
            <person name="Ravi A."/>
            <person name="Getino M."/>
            <person name="Pursley I."/>
            <person name="Horton D.L."/>
            <person name="Alikhan N.F."/>
            <person name="Baker D."/>
            <person name="Gharbi K."/>
            <person name="Hall N."/>
            <person name="Watson M."/>
            <person name="Adriaenssens E.M."/>
            <person name="Foster-Nyarko E."/>
            <person name="Jarju S."/>
            <person name="Secka A."/>
            <person name="Antonio M."/>
            <person name="Oren A."/>
            <person name="Chaudhuri R.R."/>
            <person name="La Ragione R."/>
            <person name="Hildebrand F."/>
            <person name="Pallen M.J."/>
        </authorList>
    </citation>
    <scope>NUCLEOTIDE SEQUENCE</scope>
    <source>
        <strain evidence="7">C6-149</strain>
    </source>
</reference>
<accession>A0A9D9E416</accession>
<evidence type="ECO:0000256" key="2">
    <source>
        <dbReference type="ARBA" id="ARBA00022552"/>
    </source>
</evidence>
<comment type="similarity">
    <text evidence="1 6">Belongs to the methyltransferase superfamily. RsmH family.</text>
</comment>
<feature type="binding site" evidence="6">
    <location>
        <begin position="34"/>
        <end position="36"/>
    </location>
    <ligand>
        <name>S-adenosyl-L-methionine</name>
        <dbReference type="ChEBI" id="CHEBI:59789"/>
    </ligand>
</feature>
<dbReference type="GO" id="GO:0005737">
    <property type="term" value="C:cytoplasm"/>
    <property type="evidence" value="ECO:0007669"/>
    <property type="project" value="UniProtKB-SubCell"/>
</dbReference>
<comment type="subcellular location">
    <subcellularLocation>
        <location evidence="6">Cytoplasm</location>
    </subcellularLocation>
</comment>
<comment type="function">
    <text evidence="6">Specifically methylates the N4 position of cytidine in position 1402 (C1402) of 16S rRNA.</text>
</comment>
<feature type="binding site" evidence="6">
    <location>
        <position position="103"/>
    </location>
    <ligand>
        <name>S-adenosyl-L-methionine</name>
        <dbReference type="ChEBI" id="CHEBI:59789"/>
    </ligand>
</feature>
<sequence length="324" mass="37316">MKDFKHKSVLLNESINNLNIKEDGIYVDCTLGGGGHTYEILKRINTGHVYSFDQDKMSIDYNKQNLKNFLVSDKLTLIQDNFRNIYRDLMNYGCSKVDGILYDLGVSSPQLDLSNRGFSYQRKSPLDMRMDTSQDLTAEKIVNDWQLNDLVNIFQKYGEEKFSYSIAKRIVNIRKSHRISDTEELSEIIKSSVPEKIRKKSHPAKKVFQALRIVVNDELNSLSRSLTDALTMLNLHGRICCITFQPLEDQIVQKIFKKNSRVNVPRDLPIVPKQLQPKYKMITKKAISPSENELKDNHRAHSAKLRVIEKVLESTNGTKYNTSV</sequence>
<dbReference type="Gene3D" id="3.40.50.150">
    <property type="entry name" value="Vaccinia Virus protein VP39"/>
    <property type="match status" value="1"/>
</dbReference>
<dbReference type="EC" id="2.1.1.199" evidence="6"/>
<dbReference type="SUPFAM" id="SSF81799">
    <property type="entry name" value="Putative methyltransferase TM0872, insert domain"/>
    <property type="match status" value="1"/>
</dbReference>
<evidence type="ECO:0000313" key="8">
    <source>
        <dbReference type="Proteomes" id="UP000823614"/>
    </source>
</evidence>
<dbReference type="Gene3D" id="1.10.150.170">
    <property type="entry name" value="Putative methyltransferase TM0872, insert domain"/>
    <property type="match status" value="1"/>
</dbReference>
<dbReference type="HAMAP" id="MF_01007">
    <property type="entry name" value="16SrRNA_methyltr_H"/>
    <property type="match status" value="1"/>
</dbReference>
<keyword evidence="4 6" id="KW-0808">Transferase</keyword>
<evidence type="ECO:0000313" key="7">
    <source>
        <dbReference type="EMBL" id="MBO8441027.1"/>
    </source>
</evidence>
<dbReference type="PANTHER" id="PTHR11265:SF0">
    <property type="entry name" value="12S RRNA N4-METHYLCYTIDINE METHYLTRANSFERASE"/>
    <property type="match status" value="1"/>
</dbReference>
<evidence type="ECO:0000256" key="1">
    <source>
        <dbReference type="ARBA" id="ARBA00010396"/>
    </source>
</evidence>
<keyword evidence="5 6" id="KW-0949">S-adenosyl-L-methionine</keyword>
<dbReference type="InterPro" id="IPR029063">
    <property type="entry name" value="SAM-dependent_MTases_sf"/>
</dbReference>
<name>A0A9D9E416_9LACO</name>
<evidence type="ECO:0000256" key="6">
    <source>
        <dbReference type="HAMAP-Rule" id="MF_01007"/>
    </source>
</evidence>
<dbReference type="GO" id="GO:0070475">
    <property type="term" value="P:rRNA base methylation"/>
    <property type="evidence" value="ECO:0007669"/>
    <property type="project" value="UniProtKB-UniRule"/>
</dbReference>
<dbReference type="GO" id="GO:0071424">
    <property type="term" value="F:rRNA (cytosine-N4-)-methyltransferase activity"/>
    <property type="evidence" value="ECO:0007669"/>
    <property type="project" value="UniProtKB-UniRule"/>
</dbReference>
<keyword evidence="3 6" id="KW-0489">Methyltransferase</keyword>
<dbReference type="SUPFAM" id="SSF53335">
    <property type="entry name" value="S-adenosyl-L-methionine-dependent methyltransferases"/>
    <property type="match status" value="1"/>
</dbReference>
<evidence type="ECO:0000256" key="5">
    <source>
        <dbReference type="ARBA" id="ARBA00022691"/>
    </source>
</evidence>
<keyword evidence="6" id="KW-0963">Cytoplasm</keyword>
<evidence type="ECO:0000256" key="3">
    <source>
        <dbReference type="ARBA" id="ARBA00022603"/>
    </source>
</evidence>
<dbReference type="PANTHER" id="PTHR11265">
    <property type="entry name" value="S-ADENOSYL-METHYLTRANSFERASE MRAW"/>
    <property type="match status" value="1"/>
</dbReference>
<dbReference type="Pfam" id="PF01795">
    <property type="entry name" value="Methyltransf_5"/>
    <property type="match status" value="1"/>
</dbReference>
<gene>
    <name evidence="6 7" type="primary">rsmH</name>
    <name evidence="7" type="ORF">IAA89_01050</name>
</gene>
<comment type="caution">
    <text evidence="7">The sequence shown here is derived from an EMBL/GenBank/DDBJ whole genome shotgun (WGS) entry which is preliminary data.</text>
</comment>
<dbReference type="InterPro" id="IPR002903">
    <property type="entry name" value="RsmH"/>
</dbReference>
<comment type="catalytic activity">
    <reaction evidence="6">
        <text>cytidine(1402) in 16S rRNA + S-adenosyl-L-methionine = N(4)-methylcytidine(1402) in 16S rRNA + S-adenosyl-L-homocysteine + H(+)</text>
        <dbReference type="Rhea" id="RHEA:42928"/>
        <dbReference type="Rhea" id="RHEA-COMP:10286"/>
        <dbReference type="Rhea" id="RHEA-COMP:10287"/>
        <dbReference type="ChEBI" id="CHEBI:15378"/>
        <dbReference type="ChEBI" id="CHEBI:57856"/>
        <dbReference type="ChEBI" id="CHEBI:59789"/>
        <dbReference type="ChEBI" id="CHEBI:74506"/>
        <dbReference type="ChEBI" id="CHEBI:82748"/>
        <dbReference type="EC" id="2.1.1.199"/>
    </reaction>
</comment>
<dbReference type="NCBIfam" id="TIGR00006">
    <property type="entry name" value="16S rRNA (cytosine(1402)-N(4))-methyltransferase RsmH"/>
    <property type="match status" value="1"/>
</dbReference>
<dbReference type="PIRSF" id="PIRSF004486">
    <property type="entry name" value="MraW"/>
    <property type="match status" value="1"/>
</dbReference>
<dbReference type="AlphaFoldDB" id="A0A9D9E416"/>
<dbReference type="Proteomes" id="UP000823614">
    <property type="component" value="Unassembled WGS sequence"/>
</dbReference>
<proteinExistence type="inferred from homology"/>
<feature type="binding site" evidence="6">
    <location>
        <position position="82"/>
    </location>
    <ligand>
        <name>S-adenosyl-L-methionine</name>
        <dbReference type="ChEBI" id="CHEBI:59789"/>
    </ligand>
</feature>
<feature type="binding site" evidence="6">
    <location>
        <position position="53"/>
    </location>
    <ligand>
        <name>S-adenosyl-L-methionine</name>
        <dbReference type="ChEBI" id="CHEBI:59789"/>
    </ligand>
</feature>
<protein>
    <recommendedName>
        <fullName evidence="6">Ribosomal RNA small subunit methyltransferase H</fullName>
        <ecNumber evidence="6">2.1.1.199</ecNumber>
    </recommendedName>
    <alternativeName>
        <fullName evidence="6">16S rRNA m(4)C1402 methyltransferase</fullName>
    </alternativeName>
    <alternativeName>
        <fullName evidence="6">rRNA (cytosine-N(4)-)-methyltransferase RsmH</fullName>
    </alternativeName>
</protein>
<dbReference type="EMBL" id="JADIMP010000021">
    <property type="protein sequence ID" value="MBO8441027.1"/>
    <property type="molecule type" value="Genomic_DNA"/>
</dbReference>
<dbReference type="InterPro" id="IPR023397">
    <property type="entry name" value="SAM-dep_MeTrfase_MraW_recog"/>
</dbReference>
<feature type="binding site" evidence="6">
    <location>
        <position position="110"/>
    </location>
    <ligand>
        <name>S-adenosyl-L-methionine</name>
        <dbReference type="ChEBI" id="CHEBI:59789"/>
    </ligand>
</feature>
<reference evidence="7" key="1">
    <citation type="submission" date="2020-10" db="EMBL/GenBank/DDBJ databases">
        <authorList>
            <person name="Gilroy R."/>
        </authorList>
    </citation>
    <scope>NUCLEOTIDE SEQUENCE</scope>
    <source>
        <strain evidence="7">C6-149</strain>
    </source>
</reference>